<evidence type="ECO:0000313" key="1">
    <source>
        <dbReference type="EMBL" id="KAI3832489.1"/>
    </source>
</evidence>
<gene>
    <name evidence="1" type="ORF">MKW98_002035</name>
</gene>
<comment type="caution">
    <text evidence="1">The sequence shown here is derived from an EMBL/GenBank/DDBJ whole genome shotgun (WGS) entry which is preliminary data.</text>
</comment>
<dbReference type="InterPro" id="IPR011043">
    <property type="entry name" value="Gal_Oxase/kelch_b-propeller"/>
</dbReference>
<protein>
    <submittedName>
        <fullName evidence="1">Uncharacterized protein</fullName>
    </submittedName>
</protein>
<evidence type="ECO:0000313" key="2">
    <source>
        <dbReference type="Proteomes" id="UP001202328"/>
    </source>
</evidence>
<dbReference type="InterPro" id="IPR015915">
    <property type="entry name" value="Kelch-typ_b-propeller"/>
</dbReference>
<dbReference type="AlphaFoldDB" id="A0AAD4RUD3"/>
<name>A0AAD4RUD3_9MAGN</name>
<dbReference type="Proteomes" id="UP001202328">
    <property type="component" value="Unassembled WGS sequence"/>
</dbReference>
<sequence>MALTIGKIDTETQGCRDIAIISSFGNGRRQWWKLSLWDDNFLIKKIMEFDEVNKSGFSTVFLKDGYLYCSGGMRNQRLCNEIVKYHVKGLDGWAKASQKLQSDRCEHVSLGIDSFSKICVLGGCSIDCGEYINSNLSSGRVIDKGDVSIGKIRSFAFYSLKNAVFIWGEGSNQQFNVHKHKQWEPLPDLLRSLTPICFQCLIFPGSLLLTVELNVNSGTPSIKSYKFISPRWEAKSSCLLRTKPKEKKKVYMVKAGIESIALIYQCEQDKVNCYLYKVDAKTGSCTLTDTPSVAFDILPSSALLSTVTSLWTSDQKEKGDTVPKYVMEAELSPEDCIENSYYMKLREDPESSATVITLFEPNTHKHIKEGGLLTCFIPSDGLHPCVHQGYKLSLRDLITSLREDVFWISYYADTHHLLHDMGPLLLSIVKQVLIQLIRCRRKGGKIKEVNLDNIVFLGSAEDPGIPLLIDCQTCWSDDDTGFNSLANLILECRTYAAETRGVLSPCLHSFCRCLRNDTIEGSWIHEKMVADNEEWDHLLCHPVFCDRQQKYEYLRRIRDNLKGQYEEGMTVPIEELAPYDFGGNWLILLQNSTYEFVQDKVADIKINFLGQMIEKMAPGLLPAHFERHGSLQLPEAIL</sequence>
<reference evidence="1" key="1">
    <citation type="submission" date="2022-04" db="EMBL/GenBank/DDBJ databases">
        <title>A functionally conserved STORR gene fusion in Papaver species that diverged 16.8 million years ago.</title>
        <authorList>
            <person name="Catania T."/>
        </authorList>
    </citation>
    <scope>NUCLEOTIDE SEQUENCE</scope>
    <source>
        <strain evidence="1">S-188037</strain>
    </source>
</reference>
<organism evidence="1 2">
    <name type="scientific">Papaver atlanticum</name>
    <dbReference type="NCBI Taxonomy" id="357466"/>
    <lineage>
        <taxon>Eukaryota</taxon>
        <taxon>Viridiplantae</taxon>
        <taxon>Streptophyta</taxon>
        <taxon>Embryophyta</taxon>
        <taxon>Tracheophyta</taxon>
        <taxon>Spermatophyta</taxon>
        <taxon>Magnoliopsida</taxon>
        <taxon>Ranunculales</taxon>
        <taxon>Papaveraceae</taxon>
        <taxon>Papaveroideae</taxon>
        <taxon>Papaver</taxon>
    </lineage>
</organism>
<accession>A0AAD4RUD3</accession>
<dbReference type="Gene3D" id="2.120.10.80">
    <property type="entry name" value="Kelch-type beta propeller"/>
    <property type="match status" value="1"/>
</dbReference>
<dbReference type="EMBL" id="JAJJMB010017986">
    <property type="protein sequence ID" value="KAI3832489.1"/>
    <property type="molecule type" value="Genomic_DNA"/>
</dbReference>
<proteinExistence type="predicted"/>
<dbReference type="SUPFAM" id="SSF50965">
    <property type="entry name" value="Galactose oxidase, central domain"/>
    <property type="match status" value="1"/>
</dbReference>
<keyword evidence="2" id="KW-1185">Reference proteome</keyword>